<gene>
    <name evidence="2" type="ORF">GGR93_000653</name>
</gene>
<dbReference type="EMBL" id="JACIFU010000001">
    <property type="protein sequence ID" value="MBB4172892.1"/>
    <property type="molecule type" value="Genomic_DNA"/>
</dbReference>
<proteinExistence type="predicted"/>
<evidence type="ECO:0000313" key="3">
    <source>
        <dbReference type="Proteomes" id="UP000565745"/>
    </source>
</evidence>
<dbReference type="Proteomes" id="UP000565745">
    <property type="component" value="Unassembled WGS sequence"/>
</dbReference>
<accession>A0A7W6M740</accession>
<dbReference type="RefSeq" id="WP_025055023.1">
    <property type="nucleotide sequence ID" value="NZ_JACIFU010000001.1"/>
</dbReference>
<keyword evidence="3" id="KW-1185">Reference proteome</keyword>
<protein>
    <submittedName>
        <fullName evidence="2">Uncharacterized protein</fullName>
    </submittedName>
</protein>
<sequence length="282" mass="31553">MIRTSLTIALTMTSLTQPAMAENVLTPLPAPEARPYPYEILGLQPGDPLDDILSVYAERSDAAPTSESEVLRVQSPDGNVFEFTYQKFTRIGDVGINGRLAKADQDQLTAMLSSDVMEQRPMAIHRSIRQPSDQLPEPLELKAQIEETYGPPSRVEINGREMTLTYAWGEDGFIADLDALPPLVHEENFASGSVRRSEYELCGNAQHYRNNVEYRFTYPRDEDIKTGCIATFTVRYRGEPGSTVIGFSLEDFELGRQHMAELDRQIVEALTGEEVEASDMDL</sequence>
<dbReference type="OrthoDB" id="7737765at2"/>
<organism evidence="2 3">
    <name type="scientific">Sulfitobacter noctilucicola</name>
    <dbReference type="NCBI Taxonomy" id="1342301"/>
    <lineage>
        <taxon>Bacteria</taxon>
        <taxon>Pseudomonadati</taxon>
        <taxon>Pseudomonadota</taxon>
        <taxon>Alphaproteobacteria</taxon>
        <taxon>Rhodobacterales</taxon>
        <taxon>Roseobacteraceae</taxon>
        <taxon>Sulfitobacter</taxon>
    </lineage>
</organism>
<evidence type="ECO:0000256" key="1">
    <source>
        <dbReference type="SAM" id="SignalP"/>
    </source>
</evidence>
<evidence type="ECO:0000313" key="2">
    <source>
        <dbReference type="EMBL" id="MBB4172892.1"/>
    </source>
</evidence>
<name>A0A7W6M740_9RHOB</name>
<dbReference type="AlphaFoldDB" id="A0A7W6M740"/>
<comment type="caution">
    <text evidence="2">The sequence shown here is derived from an EMBL/GenBank/DDBJ whole genome shotgun (WGS) entry which is preliminary data.</text>
</comment>
<feature type="chain" id="PRO_5031540788" evidence="1">
    <location>
        <begin position="22"/>
        <end position="282"/>
    </location>
</feature>
<reference evidence="2 3" key="1">
    <citation type="submission" date="2020-08" db="EMBL/GenBank/DDBJ databases">
        <title>Genomic Encyclopedia of Type Strains, Phase IV (KMG-IV): sequencing the most valuable type-strain genomes for metagenomic binning, comparative biology and taxonomic classification.</title>
        <authorList>
            <person name="Goeker M."/>
        </authorList>
    </citation>
    <scope>NUCLEOTIDE SEQUENCE [LARGE SCALE GENOMIC DNA]</scope>
    <source>
        <strain evidence="2 3">DSM 101015</strain>
    </source>
</reference>
<feature type="signal peptide" evidence="1">
    <location>
        <begin position="1"/>
        <end position="21"/>
    </location>
</feature>
<keyword evidence="1" id="KW-0732">Signal</keyword>